<dbReference type="Proteomes" id="UP000827976">
    <property type="component" value="Chromosome 4"/>
</dbReference>
<proteinExistence type="predicted"/>
<dbReference type="EMBL" id="CM037014">
    <property type="protein sequence ID" value="KAH7687666.1"/>
    <property type="molecule type" value="Genomic_DNA"/>
</dbReference>
<sequence>MSGSLLLLPWREGNHGCSSSTPAATFAALVMDFSALGSDYHQRQVPNDPYFAKHSHDASSYQSTTVRDYYFSSPSMASTSCLRPVPAWLHLPPLLNWHRIPPITCTSTTRTNQMT</sequence>
<accession>A0ACB7WIZ0</accession>
<keyword evidence="2" id="KW-1185">Reference proteome</keyword>
<name>A0ACB7WIZ0_DIOAL</name>
<evidence type="ECO:0000313" key="2">
    <source>
        <dbReference type="Proteomes" id="UP000827976"/>
    </source>
</evidence>
<organism evidence="1 2">
    <name type="scientific">Dioscorea alata</name>
    <name type="common">Purple yam</name>
    <dbReference type="NCBI Taxonomy" id="55571"/>
    <lineage>
        <taxon>Eukaryota</taxon>
        <taxon>Viridiplantae</taxon>
        <taxon>Streptophyta</taxon>
        <taxon>Embryophyta</taxon>
        <taxon>Tracheophyta</taxon>
        <taxon>Spermatophyta</taxon>
        <taxon>Magnoliopsida</taxon>
        <taxon>Liliopsida</taxon>
        <taxon>Dioscoreales</taxon>
        <taxon>Dioscoreaceae</taxon>
        <taxon>Dioscorea</taxon>
    </lineage>
</organism>
<comment type="caution">
    <text evidence="1">The sequence shown here is derived from an EMBL/GenBank/DDBJ whole genome shotgun (WGS) entry which is preliminary data.</text>
</comment>
<reference evidence="2" key="1">
    <citation type="journal article" date="2022" name="Nat. Commun.">
        <title>Chromosome evolution and the genetic basis of agronomically important traits in greater yam.</title>
        <authorList>
            <person name="Bredeson J.V."/>
            <person name="Lyons J.B."/>
            <person name="Oniyinde I.O."/>
            <person name="Okereke N.R."/>
            <person name="Kolade O."/>
            <person name="Nnabue I."/>
            <person name="Nwadili C.O."/>
            <person name="Hribova E."/>
            <person name="Parker M."/>
            <person name="Nwogha J."/>
            <person name="Shu S."/>
            <person name="Carlson J."/>
            <person name="Kariba R."/>
            <person name="Muthemba S."/>
            <person name="Knop K."/>
            <person name="Barton G.J."/>
            <person name="Sherwood A.V."/>
            <person name="Lopez-Montes A."/>
            <person name="Asiedu R."/>
            <person name="Jamnadass R."/>
            <person name="Muchugi A."/>
            <person name="Goodstein D."/>
            <person name="Egesi C.N."/>
            <person name="Featherston J."/>
            <person name="Asfaw A."/>
            <person name="Simpson G.G."/>
            <person name="Dolezel J."/>
            <person name="Hendre P.S."/>
            <person name="Van Deynze A."/>
            <person name="Kumar P.L."/>
            <person name="Obidiegwu J.E."/>
            <person name="Bhattacharjee R."/>
            <person name="Rokhsar D.S."/>
        </authorList>
    </citation>
    <scope>NUCLEOTIDE SEQUENCE [LARGE SCALE GENOMIC DNA]</scope>
    <source>
        <strain evidence="2">cv. TDa95/00328</strain>
    </source>
</reference>
<protein>
    <submittedName>
        <fullName evidence="1">Uncharacterized protein</fullName>
    </submittedName>
</protein>
<gene>
    <name evidence="1" type="ORF">IHE45_04G180500</name>
</gene>
<evidence type="ECO:0000313" key="1">
    <source>
        <dbReference type="EMBL" id="KAH7687666.1"/>
    </source>
</evidence>